<reference evidence="9" key="1">
    <citation type="submission" date="2021-02" db="EMBL/GenBank/DDBJ databases">
        <authorList>
            <person name="Nowell W R."/>
        </authorList>
    </citation>
    <scope>NUCLEOTIDE SEQUENCE</scope>
</reference>
<dbReference type="InterPro" id="IPR020635">
    <property type="entry name" value="Tyr_kinase_cat_dom"/>
</dbReference>
<gene>
    <name evidence="9" type="ORF">SMN809_LOCUS17293</name>
</gene>
<evidence type="ECO:0000256" key="6">
    <source>
        <dbReference type="ARBA" id="ARBA00023136"/>
    </source>
</evidence>
<dbReference type="SMART" id="SM00219">
    <property type="entry name" value="TyrKc"/>
    <property type="match status" value="1"/>
</dbReference>
<dbReference type="PROSITE" id="PS50011">
    <property type="entry name" value="PROTEIN_KINASE_DOM"/>
    <property type="match status" value="1"/>
</dbReference>
<evidence type="ECO:0000256" key="3">
    <source>
        <dbReference type="ARBA" id="ARBA00022741"/>
    </source>
</evidence>
<dbReference type="PIRSF" id="PIRSF000654">
    <property type="entry name" value="Integrin-linked_kinase"/>
    <property type="match status" value="1"/>
</dbReference>
<dbReference type="InterPro" id="IPR000719">
    <property type="entry name" value="Prot_kinase_dom"/>
</dbReference>
<keyword evidence="7" id="KW-0829">Tyrosine-protein kinase</keyword>
<keyword evidence="4" id="KW-0418">Kinase</keyword>
<dbReference type="GO" id="GO:0010976">
    <property type="term" value="P:positive regulation of neuron projection development"/>
    <property type="evidence" value="ECO:0007669"/>
    <property type="project" value="TreeGrafter"/>
</dbReference>
<dbReference type="GO" id="GO:0012505">
    <property type="term" value="C:endomembrane system"/>
    <property type="evidence" value="ECO:0007669"/>
    <property type="project" value="UniProtKB-SubCell"/>
</dbReference>
<dbReference type="GO" id="GO:0048468">
    <property type="term" value="P:cell development"/>
    <property type="evidence" value="ECO:0007669"/>
    <property type="project" value="UniProtKB-ARBA"/>
</dbReference>
<evidence type="ECO:0000256" key="2">
    <source>
        <dbReference type="ARBA" id="ARBA00022679"/>
    </source>
</evidence>
<evidence type="ECO:0000313" key="9">
    <source>
        <dbReference type="EMBL" id="CAF4100101.1"/>
    </source>
</evidence>
<dbReference type="FunFam" id="1.10.510.10:FF:001512">
    <property type="entry name" value="Receptor tyrosine-protein kinase erbB-2"/>
    <property type="match status" value="1"/>
</dbReference>
<comment type="caution">
    <text evidence="9">The sequence shown here is derived from an EMBL/GenBank/DDBJ whole genome shotgun (WGS) entry which is preliminary data.</text>
</comment>
<dbReference type="PANTHER" id="PTHR24416">
    <property type="entry name" value="TYROSINE-PROTEIN KINASE RECEPTOR"/>
    <property type="match status" value="1"/>
</dbReference>
<dbReference type="GO" id="GO:0043235">
    <property type="term" value="C:receptor complex"/>
    <property type="evidence" value="ECO:0007669"/>
    <property type="project" value="TreeGrafter"/>
</dbReference>
<keyword evidence="3" id="KW-0547">Nucleotide-binding</keyword>
<feature type="non-terminal residue" evidence="9">
    <location>
        <position position="1"/>
    </location>
</feature>
<dbReference type="AlphaFoldDB" id="A0A8S2QE99"/>
<organism evidence="9 10">
    <name type="scientific">Rotaria magnacalcarata</name>
    <dbReference type="NCBI Taxonomy" id="392030"/>
    <lineage>
        <taxon>Eukaryota</taxon>
        <taxon>Metazoa</taxon>
        <taxon>Spiralia</taxon>
        <taxon>Gnathifera</taxon>
        <taxon>Rotifera</taxon>
        <taxon>Eurotatoria</taxon>
        <taxon>Bdelloidea</taxon>
        <taxon>Philodinida</taxon>
        <taxon>Philodinidae</taxon>
        <taxon>Rotaria</taxon>
    </lineage>
</organism>
<dbReference type="SUPFAM" id="SSF56112">
    <property type="entry name" value="Protein kinase-like (PK-like)"/>
    <property type="match status" value="1"/>
</dbReference>
<dbReference type="GO" id="GO:0005518">
    <property type="term" value="F:collagen binding"/>
    <property type="evidence" value="ECO:0007669"/>
    <property type="project" value="TreeGrafter"/>
</dbReference>
<dbReference type="Gene3D" id="1.10.510.10">
    <property type="entry name" value="Transferase(Phosphotransferase) domain 1"/>
    <property type="match status" value="1"/>
</dbReference>
<keyword evidence="6" id="KW-0472">Membrane</keyword>
<evidence type="ECO:0000256" key="5">
    <source>
        <dbReference type="ARBA" id="ARBA00022840"/>
    </source>
</evidence>
<dbReference type="PANTHER" id="PTHR24416:SF580">
    <property type="entry name" value="DISCOIDIN DOMAIN RECEPTOR, ISOFORM F"/>
    <property type="match status" value="1"/>
</dbReference>
<dbReference type="GO" id="GO:0050793">
    <property type="term" value="P:regulation of developmental process"/>
    <property type="evidence" value="ECO:0007669"/>
    <property type="project" value="UniProtKB-ARBA"/>
</dbReference>
<dbReference type="GO" id="GO:0030182">
    <property type="term" value="P:neuron differentiation"/>
    <property type="evidence" value="ECO:0007669"/>
    <property type="project" value="UniProtKB-ARBA"/>
</dbReference>
<name>A0A8S2QE99_9BILA</name>
<protein>
    <recommendedName>
        <fullName evidence="8">Protein kinase domain-containing protein</fullName>
    </recommendedName>
</protein>
<feature type="domain" description="Protein kinase" evidence="8">
    <location>
        <begin position="1"/>
        <end position="231"/>
    </location>
</feature>
<sequence length="247" mass="28329">LLFWKEIELLSNVNDFHVCSLLGTINNQRTTAVFEYHSLDLYQYLRQQSIPMDNCSASSFLLSLACQIASGMKYLSSNQIVHRDLAARNCLVSSINNQLHITDLAMVKSEYANDYARVGRLQSRIALRWSAWESIFLNQFSLKSDVWSFGVTLYELYTYARQRPYHALTNEQLVQQFATFSQESIPTLSVNTFVSLPKPELCSKEIYDMMCECWQRDSTQRPSFADIFTFLLGRASGSAPLVIPEKL</sequence>
<proteinExistence type="predicted"/>
<dbReference type="PRINTS" id="PR00109">
    <property type="entry name" value="TYRKINASE"/>
</dbReference>
<dbReference type="Pfam" id="PF07714">
    <property type="entry name" value="PK_Tyr_Ser-Thr"/>
    <property type="match status" value="1"/>
</dbReference>
<dbReference type="InterPro" id="IPR008266">
    <property type="entry name" value="Tyr_kinase_AS"/>
</dbReference>
<dbReference type="GO" id="GO:0051897">
    <property type="term" value="P:positive regulation of phosphatidylinositol 3-kinase/protein kinase B signal transduction"/>
    <property type="evidence" value="ECO:0007669"/>
    <property type="project" value="TreeGrafter"/>
</dbReference>
<evidence type="ECO:0000259" key="8">
    <source>
        <dbReference type="PROSITE" id="PS50011"/>
    </source>
</evidence>
<evidence type="ECO:0000256" key="1">
    <source>
        <dbReference type="ARBA" id="ARBA00004308"/>
    </source>
</evidence>
<dbReference type="GO" id="GO:0005886">
    <property type="term" value="C:plasma membrane"/>
    <property type="evidence" value="ECO:0007669"/>
    <property type="project" value="TreeGrafter"/>
</dbReference>
<keyword evidence="2" id="KW-0808">Transferase</keyword>
<comment type="subcellular location">
    <subcellularLocation>
        <location evidence="1">Endomembrane system</location>
    </subcellularLocation>
</comment>
<dbReference type="InterPro" id="IPR001245">
    <property type="entry name" value="Ser-Thr/Tyr_kinase_cat_dom"/>
</dbReference>
<dbReference type="GO" id="GO:0038062">
    <property type="term" value="F:protein tyrosine kinase collagen receptor activity"/>
    <property type="evidence" value="ECO:0007669"/>
    <property type="project" value="TreeGrafter"/>
</dbReference>
<dbReference type="GO" id="GO:0005524">
    <property type="term" value="F:ATP binding"/>
    <property type="evidence" value="ECO:0007669"/>
    <property type="project" value="UniProtKB-KW"/>
</dbReference>
<dbReference type="Proteomes" id="UP000676336">
    <property type="component" value="Unassembled WGS sequence"/>
</dbReference>
<dbReference type="InterPro" id="IPR050122">
    <property type="entry name" value="RTK"/>
</dbReference>
<dbReference type="PROSITE" id="PS00109">
    <property type="entry name" value="PROTEIN_KINASE_TYR"/>
    <property type="match status" value="1"/>
</dbReference>
<evidence type="ECO:0000313" key="10">
    <source>
        <dbReference type="Proteomes" id="UP000676336"/>
    </source>
</evidence>
<keyword evidence="5" id="KW-0067">ATP-binding</keyword>
<evidence type="ECO:0000256" key="7">
    <source>
        <dbReference type="ARBA" id="ARBA00023137"/>
    </source>
</evidence>
<dbReference type="InterPro" id="IPR011009">
    <property type="entry name" value="Kinase-like_dom_sf"/>
</dbReference>
<accession>A0A8S2QE99</accession>
<dbReference type="EMBL" id="CAJOBI010007962">
    <property type="protein sequence ID" value="CAF4100101.1"/>
    <property type="molecule type" value="Genomic_DNA"/>
</dbReference>
<evidence type="ECO:0000256" key="4">
    <source>
        <dbReference type="ARBA" id="ARBA00022777"/>
    </source>
</evidence>